<dbReference type="SUPFAM" id="SSF69349">
    <property type="entry name" value="Phage fibre proteins"/>
    <property type="match status" value="1"/>
</dbReference>
<dbReference type="AlphaFoldDB" id="A0A266QDH2"/>
<dbReference type="InterPro" id="IPR006531">
    <property type="entry name" value="Gp5/Vgr_OB"/>
</dbReference>
<dbReference type="Pfam" id="PF04717">
    <property type="entry name" value="Phage_base_V"/>
    <property type="match status" value="1"/>
</dbReference>
<dbReference type="RefSeq" id="WP_094984813.1">
    <property type="nucleotide sequence ID" value="NZ_NHNI01000001.1"/>
</dbReference>
<dbReference type="SUPFAM" id="SSF69279">
    <property type="entry name" value="Phage tail proteins"/>
    <property type="match status" value="1"/>
</dbReference>
<reference evidence="3" key="1">
    <citation type="submission" date="2017-05" db="EMBL/GenBank/DDBJ databases">
        <authorList>
            <person name="Barney B.M."/>
        </authorList>
    </citation>
    <scope>NUCLEOTIDE SEQUENCE [LARGE SCALE GENOMIC DNA]</scope>
    <source>
        <strain evidence="3">PSBB022</strain>
    </source>
</reference>
<comment type="caution">
    <text evidence="2">The sequence shown here is derived from an EMBL/GenBank/DDBJ whole genome shotgun (WGS) entry which is preliminary data.</text>
</comment>
<keyword evidence="3" id="KW-1185">Reference proteome</keyword>
<sequence>MAISPLTDSHGVLGYTILVDGAAIAASIEVVSVDIHLAANRINTATLVLNDGNMAENLFPTSDSATFLPGAEITIQVGYDQQQTSVFSGIIIKHSVKISSRNFSRLVVECKDKAIAMTVGRKNANYIDMKDSDILSQLISNTPGLSATVTATTYQHKELVQFYSSDWDFMLARAEANGMLVTLDAGTVTVAAPAVSSAAVLTVTYGMDLIDFSADMDARAQFQSVSSHGWDLASHTLQQQTAAPETLNEQGNVTSATLANVIGLSDFRLQSTVPLDAEELTTWAKAQQIKSGLARIRGQVSFQGSALAKPGTLIELVGVGERFNGNVFVSAVHHHVAEGNWITRAEFGMSPSWFTEATDISAPPAAGLLPGISGLHVGVVMKLDEDPNKQYRVQVSIPEMSAATDGFWARLTNFYSSNGVGAFFLPEIGDEVVLGFFNDDPSHPVILGSLYSSKNKPAYTPEAANNTKALVTRSNMKVEFDEEKKIITITTPAANKIVISDDGKSILLQDQNSNKVTLDSAGITLDSPKDITLKAQGKIVLNATNNIEATAQMDIKQTGLNITSTANVGFTAKGSATAEVSASGTTTIKGAMVMIN</sequence>
<dbReference type="Pfam" id="PF05954">
    <property type="entry name" value="Phage_GPD"/>
    <property type="match status" value="1"/>
</dbReference>
<organism evidence="2 3">
    <name type="scientific">Cellvibrio mixtus</name>
    <dbReference type="NCBI Taxonomy" id="39650"/>
    <lineage>
        <taxon>Bacteria</taxon>
        <taxon>Pseudomonadati</taxon>
        <taxon>Pseudomonadota</taxon>
        <taxon>Gammaproteobacteria</taxon>
        <taxon>Cellvibrionales</taxon>
        <taxon>Cellvibrionaceae</taxon>
        <taxon>Cellvibrio</taxon>
    </lineage>
</organism>
<protein>
    <submittedName>
        <fullName evidence="2">Type VI secretion protein VgrG</fullName>
    </submittedName>
</protein>
<dbReference type="STRING" id="1209072.GCA_000766945_03938"/>
<accession>A0A266QDH2</accession>
<evidence type="ECO:0000259" key="1">
    <source>
        <dbReference type="Pfam" id="PF04717"/>
    </source>
</evidence>
<dbReference type="SUPFAM" id="SSF69255">
    <property type="entry name" value="gp5 N-terminal domain-like"/>
    <property type="match status" value="1"/>
</dbReference>
<name>A0A266QDH2_9GAMM</name>
<evidence type="ECO:0000313" key="2">
    <source>
        <dbReference type="EMBL" id="OZY87401.1"/>
    </source>
</evidence>
<dbReference type="EMBL" id="NHNI01000001">
    <property type="protein sequence ID" value="OZY87401.1"/>
    <property type="molecule type" value="Genomic_DNA"/>
</dbReference>
<dbReference type="InterPro" id="IPR037026">
    <property type="entry name" value="Vgr_OB-fold_dom_sf"/>
</dbReference>
<dbReference type="Proteomes" id="UP000216101">
    <property type="component" value="Unassembled WGS sequence"/>
</dbReference>
<dbReference type="NCBIfam" id="TIGR01646">
    <property type="entry name" value="vgr_GE"/>
    <property type="match status" value="1"/>
</dbReference>
<feature type="domain" description="Gp5/Type VI secretion system Vgr protein OB-fold" evidence="1">
    <location>
        <begin position="377"/>
        <end position="451"/>
    </location>
</feature>
<evidence type="ECO:0000313" key="3">
    <source>
        <dbReference type="Proteomes" id="UP000216101"/>
    </source>
</evidence>
<dbReference type="Gene3D" id="2.40.50.230">
    <property type="entry name" value="Gp5 N-terminal domain"/>
    <property type="match status" value="1"/>
</dbReference>
<proteinExistence type="predicted"/>
<dbReference type="InterPro" id="IPR006533">
    <property type="entry name" value="T6SS_Vgr_RhsGE"/>
</dbReference>
<gene>
    <name evidence="2" type="ORF">CBP51_10595</name>
</gene>